<reference evidence="2" key="2">
    <citation type="submission" date="2021-09" db="EMBL/GenBank/DDBJ databases">
        <authorList>
            <person name="Jia N."/>
            <person name="Wang J."/>
            <person name="Shi W."/>
            <person name="Du L."/>
            <person name="Sun Y."/>
            <person name="Zhan W."/>
            <person name="Jiang J."/>
            <person name="Wang Q."/>
            <person name="Zhang B."/>
            <person name="Ji P."/>
            <person name="Sakyi L.B."/>
            <person name="Cui X."/>
            <person name="Yuan T."/>
            <person name="Jiang B."/>
            <person name="Yang W."/>
            <person name="Lam T.T.-Y."/>
            <person name="Chang Q."/>
            <person name="Ding S."/>
            <person name="Wang X."/>
            <person name="Zhu J."/>
            <person name="Ruan X."/>
            <person name="Zhao L."/>
            <person name="Wei J."/>
            <person name="Que T."/>
            <person name="Du C."/>
            <person name="Cheng J."/>
            <person name="Dai P."/>
            <person name="Han X."/>
            <person name="Huang E."/>
            <person name="Gao Y."/>
            <person name="Liu J."/>
            <person name="Shao H."/>
            <person name="Ye R."/>
            <person name="Li L."/>
            <person name="Wei W."/>
            <person name="Wang X."/>
            <person name="Wang C."/>
            <person name="Huo Q."/>
            <person name="Li W."/>
            <person name="Guo W."/>
            <person name="Chen H."/>
            <person name="Chen S."/>
            <person name="Zhou L."/>
            <person name="Zhou L."/>
            <person name="Ni X."/>
            <person name="Tian J."/>
            <person name="Zhou Y."/>
            <person name="Sheng Y."/>
            <person name="Liu T."/>
            <person name="Pan Y."/>
            <person name="Xia L."/>
            <person name="Li J."/>
            <person name="Zhao F."/>
            <person name="Cao W."/>
        </authorList>
    </citation>
    <scope>NUCLEOTIDE SEQUENCE</scope>
    <source>
        <strain evidence="2">Rsan-2018</strain>
        <tissue evidence="2">Larvae</tissue>
    </source>
</reference>
<evidence type="ECO:0000313" key="3">
    <source>
        <dbReference type="Proteomes" id="UP000821837"/>
    </source>
</evidence>
<name>A0A9D4T4I0_RHISA</name>
<evidence type="ECO:0000313" key="2">
    <source>
        <dbReference type="EMBL" id="KAH7973262.1"/>
    </source>
</evidence>
<protein>
    <submittedName>
        <fullName evidence="2">Uncharacterized protein</fullName>
    </submittedName>
</protein>
<gene>
    <name evidence="2" type="ORF">HPB52_023327</name>
</gene>
<feature type="compositionally biased region" description="Low complexity" evidence="1">
    <location>
        <begin position="37"/>
        <end position="59"/>
    </location>
</feature>
<sequence length="165" mass="17727">MLADWRVFLRTCAVGYEDGLSAPFFAIHTTVGSSAVASTPEETASGTASTADESTTDSCTEPHAEVAHNEVQLPCHPLLPPAQMLCLLMRLSWSRAHVPPWRAEGHPGKEAADRLSSAGFLHVVDGDHADDILLPGLQSTVPVLSAAREGRTVTLRFEGQFPRSR</sequence>
<reference evidence="2" key="1">
    <citation type="journal article" date="2020" name="Cell">
        <title>Large-Scale Comparative Analyses of Tick Genomes Elucidate Their Genetic Diversity and Vector Capacities.</title>
        <authorList>
            <consortium name="Tick Genome and Microbiome Consortium (TIGMIC)"/>
            <person name="Jia N."/>
            <person name="Wang J."/>
            <person name="Shi W."/>
            <person name="Du L."/>
            <person name="Sun Y."/>
            <person name="Zhan W."/>
            <person name="Jiang J.F."/>
            <person name="Wang Q."/>
            <person name="Zhang B."/>
            <person name="Ji P."/>
            <person name="Bell-Sakyi L."/>
            <person name="Cui X.M."/>
            <person name="Yuan T.T."/>
            <person name="Jiang B.G."/>
            <person name="Yang W.F."/>
            <person name="Lam T.T."/>
            <person name="Chang Q.C."/>
            <person name="Ding S.J."/>
            <person name="Wang X.J."/>
            <person name="Zhu J.G."/>
            <person name="Ruan X.D."/>
            <person name="Zhao L."/>
            <person name="Wei J.T."/>
            <person name="Ye R.Z."/>
            <person name="Que T.C."/>
            <person name="Du C.H."/>
            <person name="Zhou Y.H."/>
            <person name="Cheng J.X."/>
            <person name="Dai P.F."/>
            <person name="Guo W.B."/>
            <person name="Han X.H."/>
            <person name="Huang E.J."/>
            <person name="Li L.F."/>
            <person name="Wei W."/>
            <person name="Gao Y.C."/>
            <person name="Liu J.Z."/>
            <person name="Shao H.Z."/>
            <person name="Wang X."/>
            <person name="Wang C.C."/>
            <person name="Yang T.C."/>
            <person name="Huo Q.B."/>
            <person name="Li W."/>
            <person name="Chen H.Y."/>
            <person name="Chen S.E."/>
            <person name="Zhou L.G."/>
            <person name="Ni X.B."/>
            <person name="Tian J.H."/>
            <person name="Sheng Y."/>
            <person name="Liu T."/>
            <person name="Pan Y.S."/>
            <person name="Xia L.Y."/>
            <person name="Li J."/>
            <person name="Zhao F."/>
            <person name="Cao W.C."/>
        </authorList>
    </citation>
    <scope>NUCLEOTIDE SEQUENCE</scope>
    <source>
        <strain evidence="2">Rsan-2018</strain>
    </source>
</reference>
<dbReference type="EMBL" id="JABSTV010001247">
    <property type="protein sequence ID" value="KAH7973262.1"/>
    <property type="molecule type" value="Genomic_DNA"/>
</dbReference>
<dbReference type="AlphaFoldDB" id="A0A9D4T4I0"/>
<accession>A0A9D4T4I0</accession>
<dbReference type="Proteomes" id="UP000821837">
    <property type="component" value="Chromosome 11"/>
</dbReference>
<comment type="caution">
    <text evidence="2">The sequence shown here is derived from an EMBL/GenBank/DDBJ whole genome shotgun (WGS) entry which is preliminary data.</text>
</comment>
<feature type="region of interest" description="Disordered" evidence="1">
    <location>
        <begin position="35"/>
        <end position="59"/>
    </location>
</feature>
<organism evidence="2 3">
    <name type="scientific">Rhipicephalus sanguineus</name>
    <name type="common">Brown dog tick</name>
    <name type="synonym">Ixodes sanguineus</name>
    <dbReference type="NCBI Taxonomy" id="34632"/>
    <lineage>
        <taxon>Eukaryota</taxon>
        <taxon>Metazoa</taxon>
        <taxon>Ecdysozoa</taxon>
        <taxon>Arthropoda</taxon>
        <taxon>Chelicerata</taxon>
        <taxon>Arachnida</taxon>
        <taxon>Acari</taxon>
        <taxon>Parasitiformes</taxon>
        <taxon>Ixodida</taxon>
        <taxon>Ixodoidea</taxon>
        <taxon>Ixodidae</taxon>
        <taxon>Rhipicephalinae</taxon>
        <taxon>Rhipicephalus</taxon>
        <taxon>Rhipicephalus</taxon>
    </lineage>
</organism>
<proteinExistence type="predicted"/>
<keyword evidence="3" id="KW-1185">Reference proteome</keyword>
<evidence type="ECO:0000256" key="1">
    <source>
        <dbReference type="SAM" id="MobiDB-lite"/>
    </source>
</evidence>